<dbReference type="Gene3D" id="3.80.10.10">
    <property type="entry name" value="Ribonuclease Inhibitor"/>
    <property type="match status" value="6"/>
</dbReference>
<dbReference type="InterPro" id="IPR057135">
    <property type="entry name" value="At4g27190-like_LRR"/>
</dbReference>
<feature type="domain" description="AAA+ ATPase" evidence="6">
    <location>
        <begin position="174"/>
        <end position="413"/>
    </location>
</feature>
<dbReference type="GO" id="GO:0043531">
    <property type="term" value="F:ADP binding"/>
    <property type="evidence" value="ECO:0007669"/>
    <property type="project" value="InterPro"/>
</dbReference>
<keyword evidence="5" id="KW-0175">Coiled coil</keyword>
<dbReference type="EMBL" id="VEPZ02001400">
    <property type="protein sequence ID" value="KAE8675502.1"/>
    <property type="molecule type" value="Genomic_DNA"/>
</dbReference>
<dbReference type="Proteomes" id="UP000436088">
    <property type="component" value="Unassembled WGS sequence"/>
</dbReference>
<dbReference type="SUPFAM" id="SSF52540">
    <property type="entry name" value="P-loop containing nucleoside triphosphate hydrolases"/>
    <property type="match status" value="1"/>
</dbReference>
<dbReference type="PANTHER" id="PTHR33463:SF214">
    <property type="entry name" value="NB-ARC DOMAIN-CONTAINING DISEASE RESISTANCE PROTEIN"/>
    <property type="match status" value="1"/>
</dbReference>
<proteinExistence type="inferred from homology"/>
<organism evidence="7 8">
    <name type="scientific">Hibiscus syriacus</name>
    <name type="common">Rose of Sharon</name>
    <dbReference type="NCBI Taxonomy" id="106335"/>
    <lineage>
        <taxon>Eukaryota</taxon>
        <taxon>Viridiplantae</taxon>
        <taxon>Streptophyta</taxon>
        <taxon>Embryophyta</taxon>
        <taxon>Tracheophyta</taxon>
        <taxon>Spermatophyta</taxon>
        <taxon>Magnoliopsida</taxon>
        <taxon>eudicotyledons</taxon>
        <taxon>Gunneridae</taxon>
        <taxon>Pentapetalae</taxon>
        <taxon>rosids</taxon>
        <taxon>malvids</taxon>
        <taxon>Malvales</taxon>
        <taxon>Malvaceae</taxon>
        <taxon>Malvoideae</taxon>
        <taxon>Hibiscus</taxon>
    </lineage>
</organism>
<dbReference type="InterPro" id="IPR032675">
    <property type="entry name" value="LRR_dom_sf"/>
</dbReference>
<gene>
    <name evidence="7" type="ORF">F3Y22_tig00111670pilonHSYRG00013</name>
</gene>
<accession>A0A6A2XIY1</accession>
<dbReference type="SMART" id="SM00382">
    <property type="entry name" value="AAA"/>
    <property type="match status" value="1"/>
</dbReference>
<dbReference type="SUPFAM" id="SSF52047">
    <property type="entry name" value="RNI-like"/>
    <property type="match status" value="1"/>
</dbReference>
<evidence type="ECO:0000256" key="4">
    <source>
        <dbReference type="ARBA" id="ARBA00022840"/>
    </source>
</evidence>
<dbReference type="InterPro" id="IPR003593">
    <property type="entry name" value="AAA+_ATPase"/>
</dbReference>
<reference evidence="7" key="1">
    <citation type="submission" date="2019-09" db="EMBL/GenBank/DDBJ databases">
        <title>Draft genome information of white flower Hibiscus syriacus.</title>
        <authorList>
            <person name="Kim Y.-M."/>
        </authorList>
    </citation>
    <scope>NUCLEOTIDE SEQUENCE [LARGE SCALE GENOMIC DNA]</scope>
    <source>
        <strain evidence="7">YM2019G1</strain>
    </source>
</reference>
<dbReference type="SUPFAM" id="SSF52058">
    <property type="entry name" value="L domain-like"/>
    <property type="match status" value="2"/>
</dbReference>
<dbReference type="InterPro" id="IPR027417">
    <property type="entry name" value="P-loop_NTPase"/>
</dbReference>
<dbReference type="Gene3D" id="3.40.50.300">
    <property type="entry name" value="P-loop containing nucleotide triphosphate hydrolases"/>
    <property type="match status" value="2"/>
</dbReference>
<dbReference type="PRINTS" id="PR00364">
    <property type="entry name" value="DISEASERSIST"/>
</dbReference>
<name>A0A6A2XIY1_HIBSY</name>
<dbReference type="Pfam" id="PF00931">
    <property type="entry name" value="NB-ARC"/>
    <property type="match status" value="2"/>
</dbReference>
<dbReference type="CDD" id="cd00009">
    <property type="entry name" value="AAA"/>
    <property type="match status" value="1"/>
</dbReference>
<evidence type="ECO:0000256" key="3">
    <source>
        <dbReference type="ARBA" id="ARBA00022821"/>
    </source>
</evidence>
<dbReference type="GO" id="GO:0005524">
    <property type="term" value="F:ATP binding"/>
    <property type="evidence" value="ECO:0007669"/>
    <property type="project" value="UniProtKB-KW"/>
</dbReference>
<dbReference type="InterPro" id="IPR042197">
    <property type="entry name" value="Apaf_helical"/>
</dbReference>
<dbReference type="Gene3D" id="1.10.8.430">
    <property type="entry name" value="Helical domain of apoptotic protease-activating factors"/>
    <property type="match status" value="1"/>
</dbReference>
<dbReference type="GO" id="GO:0006952">
    <property type="term" value="P:defense response"/>
    <property type="evidence" value="ECO:0007669"/>
    <property type="project" value="UniProtKB-KW"/>
</dbReference>
<feature type="coiled-coil region" evidence="5">
    <location>
        <begin position="31"/>
        <end position="65"/>
    </location>
</feature>
<dbReference type="InterPro" id="IPR050905">
    <property type="entry name" value="Plant_NBS-LRR"/>
</dbReference>
<dbReference type="Pfam" id="PF23247">
    <property type="entry name" value="LRR_RPS2"/>
    <property type="match status" value="5"/>
</dbReference>
<keyword evidence="2" id="KW-0547">Nucleotide-binding</keyword>
<evidence type="ECO:0000256" key="1">
    <source>
        <dbReference type="ARBA" id="ARBA00008894"/>
    </source>
</evidence>
<dbReference type="PANTHER" id="PTHR33463">
    <property type="entry name" value="NB-ARC DOMAIN-CONTAINING PROTEIN-RELATED"/>
    <property type="match status" value="1"/>
</dbReference>
<keyword evidence="4" id="KW-0067">ATP-binding</keyword>
<evidence type="ECO:0000259" key="6">
    <source>
        <dbReference type="SMART" id="SM00382"/>
    </source>
</evidence>
<evidence type="ECO:0000313" key="8">
    <source>
        <dbReference type="Proteomes" id="UP000436088"/>
    </source>
</evidence>
<evidence type="ECO:0000256" key="2">
    <source>
        <dbReference type="ARBA" id="ARBA00022741"/>
    </source>
</evidence>
<protein>
    <submittedName>
        <fullName evidence="7">Cc-nbs-lrr resistance-like protein</fullName>
    </submittedName>
</protein>
<evidence type="ECO:0000313" key="7">
    <source>
        <dbReference type="EMBL" id="KAE8675502.1"/>
    </source>
</evidence>
<comment type="caution">
    <text evidence="7">The sequence shown here is derived from an EMBL/GenBank/DDBJ whole genome shotgun (WGS) entry which is preliminary data.</text>
</comment>
<evidence type="ECO:0000256" key="5">
    <source>
        <dbReference type="SAM" id="Coils"/>
    </source>
</evidence>
<comment type="similarity">
    <text evidence="1">Belongs to the disease resistance NB-LRR family.</text>
</comment>
<sequence length="1753" mass="200220">MDPNAAGAAANISSETAKGIFHVAKRHIRYVISYQRYVKNFEEKLQKLIEKRSSVQQDIVVAERNVQKIKADVKGWCDRVDKVIAEDQHKVDDLQVKAINKCFFGFCPNIKSRHMLTRKAEEDAATFDELIKDCQFNSVGYHDLPQLIVDTDFEAFQSREKVIDDIMESLKDSTVSMIGVYGMPGVGKTSLVREVHRQLQEAKSFDWVIEEKSIVVRASRLRERLNQGKNQEKRVLIILDDIWKKLDLEEVGIPFGSQQKGCKILLTSRNKNVLSNGMGATKTFQLGDLEDKEAWEFFKKMTGDSFEIDNELRSTAIEVAKRCAGLPLAIATVARALQKQSLSVWKEALRQLQRPYSENPSEISAEVYSAIELSINHLRGEDLKQVFLLCSLLRRDANIEDLLRYTIGLGLIKGVDTVKEGRNALLTMTSTLKASCLLLDSDNNDQFFGVHDLTYIVAKSMASKDKQVFALKEDDILTEWPNEESMKKCNMICLQYPNLNRLPDNLNCPQLSLFLLCGKDLSLTLSDDFFKEATNLKVLDLTSMRFSSLPSSICLLTSLSTLCLYHCKLGDNITIIGELKSLEILGLLKSDIRFLPKEIGQLVKLKLLDVSRCAKLKTISDGVLSSLSRIEELYMGGTSIQWGESSATLADLQALSRLSTLEVQILDAKAAPHDFFQELQKLERYKIFIGKEWEWERFRSYRYSRTLKLRLNTGMDDLDIGIKKLLKKTEDLHLDELKGVKIALRELIDEESISQLKNLHIQNGLDTEYIINDEYEFPQLQSLTLHDIPKLISFCPQHETGATSSLPQHELPLFSDKISFPSLENLWLKSINVTRVWHNQLSSTSFCTYEKLTRLKIEGCGSLKHLLSFSMAKCLVHITDFEIIGCYCLRDIIFMEEIEEETEAATTLSLFPQLKSLELKDLQHLIGFCSDYQIQVVEFPAMKSLTVNNCPELEGFICRSSMEGNQRICSHVLFDNKVAFPSLEEMRISFLTKLKMVWENPLPPNSFPKLREISIDDLPNLKYIWKNGPKDIFSFKNLHGISVEDCKSLKNVFPASVARDLAQLSGLSIIGCPVKEIVSKVEEGLDSGTTITFEFDQLSYLSLRWLRECKCFYPGRHTTKWPMLKELRAYECGEMKIFGTQLITHNQQLDSQPPLFLVEKVIPKLQRLEISADYIPMISGGQLPNNLFHQIKAFRVLGNCDKPVTDFQISFLERFYNLEELCITCEIKELFYTEGDTGNKGTYDRTLSTIRKITLSQLDNLKRYLWKQDVQVDRILPNLETLEVHYCRNLMSLGSSSASFQNLTTLKVWECERMEYLYTCLALQGLSQLKKLIIRECISMKKIVGSEEDETTCDIIFSRLKSLELVNLPRLKSFCSGNHTFGFPCLEQVIVSSCPELEIFCKGVLNAPLLHGVEYGKGKEHWSGDLDSTVQQLHSKKVGYQGISHLILSEFSKSIWKEKSVDFKNLKFFEVECNSLKYIFSVSMALELVQLKDIRVKRCPVMEYIIKKEAEETAMDTVCLPNLEKIRLESCSDLKSFCMAGITLHCPSLRRIEVDDCPKMYAMACTRKVGGREKTPFFNDKVLCAKLDWLQLSSTNIQKLWPDEPHSAISFIVHMLRVLIVEGCHNLEYIFPSFSRKKFVGLVYIRLVDCDNLEEVIFTDEATAEEEGITEAYWFTKLNLLELSRLPKLGTFCHGENSETDSPTLFNQKVVFPNLIHLTIQGIGKCRKIWHDKPNIQQQQQNPIPICNGVRGR</sequence>
<keyword evidence="3" id="KW-0611">Plant defense</keyword>
<dbReference type="InterPro" id="IPR002182">
    <property type="entry name" value="NB-ARC"/>
</dbReference>
<keyword evidence="8" id="KW-1185">Reference proteome</keyword>